<sequence length="311" mass="34455">MPNYFMQTSQTIASLDLGSNSFHLLIADIEHNSFRPVYSNGWRTQLGLSLDSERLTAAAIERGLKCLKELRLILDKYHVTTVMAVGTAALRNAKNSEDFICPAEVILGSSIKIISGIDEAQLIYSGVTHLMPVDDRLVIDIGGASTELIQRQQGRPPQPYSLAIGCLSHCQEFYRQPDIDVGKFDRSIVAARTKIKRVKPLFTTRQQAVVGCSGVIDAVQNVLANNHWGTIITFDGLKQARQHATANFQHIDDVNYKGLKEDRRHLYLSGLAIIIALFEELEIASIEHVSAALKEGIIARFIEQQSAGRSE</sequence>
<dbReference type="InterPro" id="IPR050273">
    <property type="entry name" value="GppA/Ppx_hydrolase"/>
</dbReference>
<dbReference type="PANTHER" id="PTHR30005">
    <property type="entry name" value="EXOPOLYPHOSPHATASE"/>
    <property type="match status" value="1"/>
</dbReference>
<feature type="domain" description="Ppx/GppA phosphatase N-terminal" evidence="1">
    <location>
        <begin position="26"/>
        <end position="300"/>
    </location>
</feature>
<accession>A0ABM9AF87</accession>
<dbReference type="Pfam" id="PF02541">
    <property type="entry name" value="Ppx-GppA"/>
    <property type="match status" value="1"/>
</dbReference>
<dbReference type="SUPFAM" id="SSF53067">
    <property type="entry name" value="Actin-like ATPase domain"/>
    <property type="match status" value="2"/>
</dbReference>
<protein>
    <submittedName>
        <fullName evidence="2">Exopolyphosphatase</fullName>
        <ecNumber evidence="2">3.6.1.11</ecNumber>
    </submittedName>
</protein>
<evidence type="ECO:0000313" key="3">
    <source>
        <dbReference type="Proteomes" id="UP000838100"/>
    </source>
</evidence>
<dbReference type="EC" id="3.6.1.11" evidence="2"/>
<name>A0ABM9AF87_9GAMM</name>
<dbReference type="Proteomes" id="UP000838100">
    <property type="component" value="Unassembled WGS sequence"/>
</dbReference>
<dbReference type="PANTHER" id="PTHR30005:SF0">
    <property type="entry name" value="RETROGRADE REGULATION PROTEIN 2"/>
    <property type="match status" value="1"/>
</dbReference>
<evidence type="ECO:0000313" key="2">
    <source>
        <dbReference type="EMBL" id="CAH0991867.1"/>
    </source>
</evidence>
<proteinExistence type="predicted"/>
<organism evidence="2 3">
    <name type="scientific">Sinobacterium norvegicum</name>
    <dbReference type="NCBI Taxonomy" id="1641715"/>
    <lineage>
        <taxon>Bacteria</taxon>
        <taxon>Pseudomonadati</taxon>
        <taxon>Pseudomonadota</taxon>
        <taxon>Gammaproteobacteria</taxon>
        <taxon>Cellvibrionales</taxon>
        <taxon>Spongiibacteraceae</taxon>
        <taxon>Sinobacterium</taxon>
    </lineage>
</organism>
<dbReference type="GO" id="GO:0004309">
    <property type="term" value="F:exopolyphosphatase activity"/>
    <property type="evidence" value="ECO:0007669"/>
    <property type="project" value="UniProtKB-EC"/>
</dbReference>
<evidence type="ECO:0000259" key="1">
    <source>
        <dbReference type="Pfam" id="PF02541"/>
    </source>
</evidence>
<reference evidence="2" key="1">
    <citation type="submission" date="2021-12" db="EMBL/GenBank/DDBJ databases">
        <authorList>
            <person name="Rodrigo-Torres L."/>
            <person name="Arahal R. D."/>
            <person name="Lucena T."/>
        </authorList>
    </citation>
    <scope>NUCLEOTIDE SEQUENCE</scope>
    <source>
        <strain evidence="2">CECT 8267</strain>
    </source>
</reference>
<dbReference type="Gene3D" id="3.30.420.150">
    <property type="entry name" value="Exopolyphosphatase. Domain 2"/>
    <property type="match status" value="1"/>
</dbReference>
<keyword evidence="2" id="KW-0378">Hydrolase</keyword>
<comment type="caution">
    <text evidence="2">The sequence shown here is derived from an EMBL/GenBank/DDBJ whole genome shotgun (WGS) entry which is preliminary data.</text>
</comment>
<dbReference type="Gene3D" id="3.30.420.40">
    <property type="match status" value="1"/>
</dbReference>
<dbReference type="InterPro" id="IPR003695">
    <property type="entry name" value="Ppx_GppA_N"/>
</dbReference>
<gene>
    <name evidence="2" type="primary">ppx</name>
    <name evidence="2" type="ORF">SIN8267_01982</name>
</gene>
<dbReference type="RefSeq" id="WP_237444569.1">
    <property type="nucleotide sequence ID" value="NZ_CAKLPX010000002.1"/>
</dbReference>
<dbReference type="EMBL" id="CAKLPX010000002">
    <property type="protein sequence ID" value="CAH0991867.1"/>
    <property type="molecule type" value="Genomic_DNA"/>
</dbReference>
<dbReference type="InterPro" id="IPR043129">
    <property type="entry name" value="ATPase_NBD"/>
</dbReference>
<dbReference type="CDD" id="cd24053">
    <property type="entry name" value="ASKHA_NBD_EcPPX-GppA-like"/>
    <property type="match status" value="1"/>
</dbReference>
<keyword evidence="3" id="KW-1185">Reference proteome</keyword>